<dbReference type="Pfam" id="PF00403">
    <property type="entry name" value="HMA"/>
    <property type="match status" value="1"/>
</dbReference>
<name>A0ABT3DC02_9BACI</name>
<protein>
    <submittedName>
        <fullName evidence="2">Heavy-metal-associated domain-containing protein</fullName>
    </submittedName>
</protein>
<organism evidence="2 3">
    <name type="scientific">Metabacillus halosaccharovorans</name>
    <dbReference type="NCBI Taxonomy" id="930124"/>
    <lineage>
        <taxon>Bacteria</taxon>
        <taxon>Bacillati</taxon>
        <taxon>Bacillota</taxon>
        <taxon>Bacilli</taxon>
        <taxon>Bacillales</taxon>
        <taxon>Bacillaceae</taxon>
        <taxon>Metabacillus</taxon>
    </lineage>
</organism>
<evidence type="ECO:0000313" key="3">
    <source>
        <dbReference type="Proteomes" id="UP001526147"/>
    </source>
</evidence>
<comment type="caution">
    <text evidence="2">The sequence shown here is derived from an EMBL/GenBank/DDBJ whole genome shotgun (WGS) entry which is preliminary data.</text>
</comment>
<keyword evidence="3" id="KW-1185">Reference proteome</keyword>
<dbReference type="Gene3D" id="3.30.70.100">
    <property type="match status" value="1"/>
</dbReference>
<dbReference type="PROSITE" id="PS50846">
    <property type="entry name" value="HMA_2"/>
    <property type="match status" value="1"/>
</dbReference>
<evidence type="ECO:0000313" key="2">
    <source>
        <dbReference type="EMBL" id="MCV9884363.1"/>
    </source>
</evidence>
<dbReference type="Proteomes" id="UP001526147">
    <property type="component" value="Unassembled WGS sequence"/>
</dbReference>
<dbReference type="InterPro" id="IPR006121">
    <property type="entry name" value="HMA_dom"/>
</dbReference>
<dbReference type="RefSeq" id="WP_264141331.1">
    <property type="nucleotide sequence ID" value="NZ_JAOYEY010000017.1"/>
</dbReference>
<accession>A0ABT3DC02</accession>
<feature type="domain" description="HMA" evidence="1">
    <location>
        <begin position="2"/>
        <end position="68"/>
    </location>
</feature>
<proteinExistence type="predicted"/>
<dbReference type="EMBL" id="JAOYEY010000017">
    <property type="protein sequence ID" value="MCV9884363.1"/>
    <property type="molecule type" value="Genomic_DNA"/>
</dbReference>
<dbReference type="SUPFAM" id="SSF55008">
    <property type="entry name" value="HMA, heavy metal-associated domain"/>
    <property type="match status" value="1"/>
</dbReference>
<dbReference type="InterPro" id="IPR036163">
    <property type="entry name" value="HMA_dom_sf"/>
</dbReference>
<evidence type="ECO:0000259" key="1">
    <source>
        <dbReference type="PROSITE" id="PS50846"/>
    </source>
</evidence>
<sequence>MKNETYLIRNLNNQEDADKLTQAVLSVWGISKAEANTTQKTVLFSYDERMASARDFIQAIKESGYDIVNE</sequence>
<reference evidence="2 3" key="1">
    <citation type="submission" date="2022-10" db="EMBL/GenBank/DDBJ databases">
        <title>Draft genome assembly of moderately radiation resistant bacterium Metabacillus halosaccharovorans.</title>
        <authorList>
            <person name="Pal S."/>
            <person name="Gopinathan A."/>
        </authorList>
    </citation>
    <scope>NUCLEOTIDE SEQUENCE [LARGE SCALE GENOMIC DNA]</scope>
    <source>
        <strain evidence="2 3">VITHBRA001</strain>
    </source>
</reference>
<gene>
    <name evidence="2" type="ORF">OIH86_01700</name>
</gene>